<dbReference type="AlphaFoldDB" id="A0A292PPY2"/>
<dbReference type="GO" id="GO:0016020">
    <property type="term" value="C:membrane"/>
    <property type="evidence" value="ECO:0007669"/>
    <property type="project" value="UniProtKB-SubCell"/>
</dbReference>
<dbReference type="InterPro" id="IPR043216">
    <property type="entry name" value="PAP-like"/>
</dbReference>
<evidence type="ECO:0000256" key="6">
    <source>
        <dbReference type="SAM" id="MobiDB-lite"/>
    </source>
</evidence>
<evidence type="ECO:0000256" key="3">
    <source>
        <dbReference type="ARBA" id="ARBA00022692"/>
    </source>
</evidence>
<feature type="transmembrane region" description="Helical" evidence="7">
    <location>
        <begin position="227"/>
        <end position="244"/>
    </location>
</feature>
<name>A0A292PPY2_9PEZI</name>
<evidence type="ECO:0000313" key="10">
    <source>
        <dbReference type="Proteomes" id="UP001412239"/>
    </source>
</evidence>
<dbReference type="InterPro" id="IPR036938">
    <property type="entry name" value="PAP2/HPO_sf"/>
</dbReference>
<evidence type="ECO:0000259" key="8">
    <source>
        <dbReference type="SMART" id="SM00014"/>
    </source>
</evidence>
<dbReference type="SMART" id="SM00014">
    <property type="entry name" value="acidPPc"/>
    <property type="match status" value="1"/>
</dbReference>
<comment type="subcellular location">
    <subcellularLocation>
        <location evidence="1">Membrane</location>
        <topology evidence="1">Multi-pass membrane protein</topology>
    </subcellularLocation>
</comment>
<feature type="domain" description="Phosphatidic acid phosphatase type 2/haloperoxidase" evidence="8">
    <location>
        <begin position="122"/>
        <end position="268"/>
    </location>
</feature>
<evidence type="ECO:0000256" key="7">
    <source>
        <dbReference type="SAM" id="Phobius"/>
    </source>
</evidence>
<dbReference type="GO" id="GO:0046839">
    <property type="term" value="P:phospholipid dephosphorylation"/>
    <property type="evidence" value="ECO:0007669"/>
    <property type="project" value="TreeGrafter"/>
</dbReference>
<feature type="transmembrane region" description="Helical" evidence="7">
    <location>
        <begin position="17"/>
        <end position="37"/>
    </location>
</feature>
<dbReference type="Gene3D" id="1.20.144.10">
    <property type="entry name" value="Phosphatidic acid phosphatase type 2/haloperoxidase"/>
    <property type="match status" value="1"/>
</dbReference>
<dbReference type="GO" id="GO:0006644">
    <property type="term" value="P:phospholipid metabolic process"/>
    <property type="evidence" value="ECO:0007669"/>
    <property type="project" value="InterPro"/>
</dbReference>
<comment type="similarity">
    <text evidence="2">Belongs to the PA-phosphatase related phosphoesterase family.</text>
</comment>
<dbReference type="SUPFAM" id="SSF48317">
    <property type="entry name" value="Acid phosphatase/Vanadium-dependent haloperoxidase"/>
    <property type="match status" value="1"/>
</dbReference>
<proteinExistence type="inferred from homology"/>
<dbReference type="CDD" id="cd03390">
    <property type="entry name" value="PAP2_containing_1_like"/>
    <property type="match status" value="1"/>
</dbReference>
<reference evidence="9" key="1">
    <citation type="submission" date="2015-10" db="EMBL/GenBank/DDBJ databases">
        <authorList>
            <person name="Regsiter A."/>
            <person name="william w."/>
        </authorList>
    </citation>
    <scope>NUCLEOTIDE SEQUENCE</scope>
    <source>
        <strain evidence="9">Montdore</strain>
    </source>
</reference>
<evidence type="ECO:0000256" key="1">
    <source>
        <dbReference type="ARBA" id="ARBA00004141"/>
    </source>
</evidence>
<protein>
    <recommendedName>
        <fullName evidence="8">Phosphatidic acid phosphatase type 2/haloperoxidase domain-containing protein</fullName>
    </recommendedName>
</protein>
<evidence type="ECO:0000256" key="4">
    <source>
        <dbReference type="ARBA" id="ARBA00022989"/>
    </source>
</evidence>
<feature type="transmembrane region" description="Helical" evidence="7">
    <location>
        <begin position="197"/>
        <end position="215"/>
    </location>
</feature>
<dbReference type="GO" id="GO:0008195">
    <property type="term" value="F:phosphatidate phosphatase activity"/>
    <property type="evidence" value="ECO:0007669"/>
    <property type="project" value="TreeGrafter"/>
</dbReference>
<keyword evidence="4 7" id="KW-1133">Transmembrane helix</keyword>
<dbReference type="PANTHER" id="PTHR10165:SF158">
    <property type="entry name" value="PAP2 DOMAIN PROTEIN (AFU_ORTHOLOGUE AFUA_4G08970)"/>
    <property type="match status" value="1"/>
</dbReference>
<dbReference type="PANTHER" id="PTHR10165">
    <property type="entry name" value="LIPID PHOSPHATE PHOSPHATASE"/>
    <property type="match status" value="1"/>
</dbReference>
<gene>
    <name evidence="9" type="ORF">GSTUAT00006334001</name>
</gene>
<dbReference type="InterPro" id="IPR000326">
    <property type="entry name" value="PAP2/HPO"/>
</dbReference>
<dbReference type="Pfam" id="PF01569">
    <property type="entry name" value="PAP2"/>
    <property type="match status" value="1"/>
</dbReference>
<organism evidence="9 10">
    <name type="scientific">Tuber aestivum</name>
    <name type="common">summer truffle</name>
    <dbReference type="NCBI Taxonomy" id="59557"/>
    <lineage>
        <taxon>Eukaryota</taxon>
        <taxon>Fungi</taxon>
        <taxon>Dikarya</taxon>
        <taxon>Ascomycota</taxon>
        <taxon>Pezizomycotina</taxon>
        <taxon>Pezizomycetes</taxon>
        <taxon>Pezizales</taxon>
        <taxon>Tuberaceae</taxon>
        <taxon>Tuber</taxon>
    </lineage>
</organism>
<keyword evidence="5 7" id="KW-0472">Membrane</keyword>
<sequence>MPILDVFTKRKLPSRVVLSYIFDYVVIIVFTLIFSALDLAEPYHQHFSLNNESIQYPFAEKERIPAVWAGVLSCLFPLVFIIFWTMLIDGLYSHHRPPNSRRRMLGSNGVWTMADRLWEMNCGILGLGLSVAAAIVITGALKNTTGKPRPDLIARCRPKEGATNAPGFGLASYDICTGDKHILKDGFKSWPSGHSSTAFAGLGYLSLFLAGKLHVFDTRGEVWKTMLVLIPLLAASLVAVSRIMDARHHPFDVITGGIMGFFVAYVSYRQYFPPLSETWKKGRAYPMRSWGTDSAERKQMQLGVYEDNSLSGGLVADEEEGGKIGVYNPGIAPRAGGPSVSAPGIIGGGNGSGSRFSDESAAIQARKREAQGIGAGRQRSDLDDYGGYSPQGESSSGEEPETYELRPAPLKPFKAPGIARTDSQESEDTRWGVDRATTAITGGGAGSPPVPGGFEPVGRTNTGFDSTDEEKGPLKTKDAVRRVQLTDS</sequence>
<feature type="compositionally biased region" description="Basic and acidic residues" evidence="6">
    <location>
        <begin position="469"/>
        <end position="481"/>
    </location>
</feature>
<keyword evidence="3 7" id="KW-0812">Transmembrane</keyword>
<evidence type="ECO:0000313" key="9">
    <source>
        <dbReference type="EMBL" id="CUS09619.1"/>
    </source>
</evidence>
<evidence type="ECO:0000256" key="2">
    <source>
        <dbReference type="ARBA" id="ARBA00008816"/>
    </source>
</evidence>
<accession>A0A292PPY2</accession>
<evidence type="ECO:0000256" key="5">
    <source>
        <dbReference type="ARBA" id="ARBA00023136"/>
    </source>
</evidence>
<feature type="transmembrane region" description="Helical" evidence="7">
    <location>
        <begin position="250"/>
        <end position="268"/>
    </location>
</feature>
<dbReference type="EMBL" id="LN891076">
    <property type="protein sequence ID" value="CUS09619.1"/>
    <property type="molecule type" value="Genomic_DNA"/>
</dbReference>
<feature type="transmembrane region" description="Helical" evidence="7">
    <location>
        <begin position="122"/>
        <end position="141"/>
    </location>
</feature>
<feature type="region of interest" description="Disordered" evidence="6">
    <location>
        <begin position="338"/>
        <end position="488"/>
    </location>
</feature>
<feature type="transmembrane region" description="Helical" evidence="7">
    <location>
        <begin position="66"/>
        <end position="92"/>
    </location>
</feature>
<keyword evidence="10" id="KW-1185">Reference proteome</keyword>
<feature type="compositionally biased region" description="Low complexity" evidence="6">
    <location>
        <begin position="385"/>
        <end position="395"/>
    </location>
</feature>
<dbReference type="Proteomes" id="UP001412239">
    <property type="component" value="Unassembled WGS sequence"/>
</dbReference>